<evidence type="ECO:0000256" key="2">
    <source>
        <dbReference type="ARBA" id="ARBA00022692"/>
    </source>
</evidence>
<dbReference type="GO" id="GO:0032259">
    <property type="term" value="P:methylation"/>
    <property type="evidence" value="ECO:0007669"/>
    <property type="project" value="UniProtKB-KW"/>
</dbReference>
<keyword evidence="3 5" id="KW-1133">Transmembrane helix</keyword>
<evidence type="ECO:0000313" key="7">
    <source>
        <dbReference type="Proteomes" id="UP001595974"/>
    </source>
</evidence>
<sequence>MNDQPTRHPWWKGRRGEWYVAAQGLLFALVAFGPRSASGLPPWPEPAAALATAAGIGLLVLGAAICAAAALHLGSNLTPLPHPRDDATLVTTGLYRYVRHPIYCGVLLLAFGWALFVQGWLTLAYAALLFAFFDLKSRREETWLMARFPDYADYRRRVRRLIPFLY</sequence>
<feature type="transmembrane region" description="Helical" evidence="5">
    <location>
        <begin position="49"/>
        <end position="74"/>
    </location>
</feature>
<dbReference type="PANTHER" id="PTHR43847">
    <property type="entry name" value="BLL3993 PROTEIN"/>
    <property type="match status" value="1"/>
</dbReference>
<keyword evidence="6" id="KW-0808">Transferase</keyword>
<keyword evidence="6" id="KW-0489">Methyltransferase</keyword>
<dbReference type="Proteomes" id="UP001595974">
    <property type="component" value="Unassembled WGS sequence"/>
</dbReference>
<evidence type="ECO:0000256" key="3">
    <source>
        <dbReference type="ARBA" id="ARBA00022989"/>
    </source>
</evidence>
<dbReference type="EC" id="2.1.1.100" evidence="6"/>
<comment type="subcellular location">
    <subcellularLocation>
        <location evidence="1">Endomembrane system</location>
        <topology evidence="1">Multi-pass membrane protein</topology>
    </subcellularLocation>
</comment>
<evidence type="ECO:0000256" key="1">
    <source>
        <dbReference type="ARBA" id="ARBA00004127"/>
    </source>
</evidence>
<accession>A0ABW1ANT1</accession>
<gene>
    <name evidence="6" type="ORF">ACFPTN_05795</name>
</gene>
<dbReference type="InterPro" id="IPR007318">
    <property type="entry name" value="Phopholipid_MeTrfase"/>
</dbReference>
<reference evidence="7" key="1">
    <citation type="journal article" date="2019" name="Int. J. Syst. Evol. Microbiol.">
        <title>The Global Catalogue of Microorganisms (GCM) 10K type strain sequencing project: providing services to taxonomists for standard genome sequencing and annotation.</title>
        <authorList>
            <consortium name="The Broad Institute Genomics Platform"/>
            <consortium name="The Broad Institute Genome Sequencing Center for Infectious Disease"/>
            <person name="Wu L."/>
            <person name="Ma J."/>
        </authorList>
    </citation>
    <scope>NUCLEOTIDE SEQUENCE [LARGE SCALE GENOMIC DNA]</scope>
    <source>
        <strain evidence="7">SHR3</strain>
    </source>
</reference>
<dbReference type="GO" id="GO:0004671">
    <property type="term" value="F:protein C-terminal S-isoprenylcysteine carboxyl O-methyltransferase activity"/>
    <property type="evidence" value="ECO:0007669"/>
    <property type="project" value="UniProtKB-EC"/>
</dbReference>
<dbReference type="EMBL" id="JBHSOG010000016">
    <property type="protein sequence ID" value="MFC5768878.1"/>
    <property type="molecule type" value="Genomic_DNA"/>
</dbReference>
<dbReference type="InterPro" id="IPR052527">
    <property type="entry name" value="Metal_cation-efflux_comp"/>
</dbReference>
<organism evidence="6 7">
    <name type="scientific">Thauera sinica</name>
    <dbReference type="NCBI Taxonomy" id="2665146"/>
    <lineage>
        <taxon>Bacteria</taxon>
        <taxon>Pseudomonadati</taxon>
        <taxon>Pseudomonadota</taxon>
        <taxon>Betaproteobacteria</taxon>
        <taxon>Rhodocyclales</taxon>
        <taxon>Zoogloeaceae</taxon>
        <taxon>Thauera</taxon>
    </lineage>
</organism>
<dbReference type="RefSeq" id="WP_096451279.1">
    <property type="nucleotide sequence ID" value="NZ_JBHSOG010000016.1"/>
</dbReference>
<evidence type="ECO:0000256" key="4">
    <source>
        <dbReference type="ARBA" id="ARBA00023136"/>
    </source>
</evidence>
<dbReference type="EC" id="2.1.1.334" evidence="6"/>
<protein>
    <submittedName>
        <fullName evidence="6">Methyltransferase family protein</fullName>
        <ecNumber evidence="6">2.1.1.100</ecNumber>
        <ecNumber evidence="6">2.1.1.334</ecNumber>
    </submittedName>
</protein>
<proteinExistence type="predicted"/>
<evidence type="ECO:0000313" key="6">
    <source>
        <dbReference type="EMBL" id="MFC5768878.1"/>
    </source>
</evidence>
<keyword evidence="2 5" id="KW-0812">Transmembrane</keyword>
<comment type="caution">
    <text evidence="6">The sequence shown here is derived from an EMBL/GenBank/DDBJ whole genome shotgun (WGS) entry which is preliminary data.</text>
</comment>
<dbReference type="Pfam" id="PF04191">
    <property type="entry name" value="PEMT"/>
    <property type="match status" value="1"/>
</dbReference>
<evidence type="ECO:0000256" key="5">
    <source>
        <dbReference type="SAM" id="Phobius"/>
    </source>
</evidence>
<keyword evidence="4 5" id="KW-0472">Membrane</keyword>
<dbReference type="Gene3D" id="1.20.120.1630">
    <property type="match status" value="1"/>
</dbReference>
<name>A0ABW1ANT1_9RHOO</name>
<keyword evidence="7" id="KW-1185">Reference proteome</keyword>
<feature type="transmembrane region" description="Helical" evidence="5">
    <location>
        <begin position="106"/>
        <end position="133"/>
    </location>
</feature>
<dbReference type="PANTHER" id="PTHR43847:SF1">
    <property type="entry name" value="BLL3993 PROTEIN"/>
    <property type="match status" value="1"/>
</dbReference>